<gene>
    <name evidence="1" type="ORF">JQ615_41580</name>
</gene>
<evidence type="ECO:0008006" key="3">
    <source>
        <dbReference type="Google" id="ProtNLM"/>
    </source>
</evidence>
<proteinExistence type="predicted"/>
<name>A0ABS5FYB9_9BRAD</name>
<organism evidence="1 2">
    <name type="scientific">Bradyrhizobium jicamae</name>
    <dbReference type="NCBI Taxonomy" id="280332"/>
    <lineage>
        <taxon>Bacteria</taxon>
        <taxon>Pseudomonadati</taxon>
        <taxon>Pseudomonadota</taxon>
        <taxon>Alphaproteobacteria</taxon>
        <taxon>Hyphomicrobiales</taxon>
        <taxon>Nitrobacteraceae</taxon>
        <taxon>Bradyrhizobium</taxon>
    </lineage>
</organism>
<keyword evidence="2" id="KW-1185">Reference proteome</keyword>
<protein>
    <recommendedName>
        <fullName evidence="3">ABC transporter substrate-binding protein</fullName>
    </recommendedName>
</protein>
<dbReference type="Gene3D" id="3.40.50.2300">
    <property type="match status" value="2"/>
</dbReference>
<sequence>MPTLYFSKKAVKSGIPMSYGADTLAASRRQACFVDRILKGTRPSDLPVEQPARVELVINQKTARALGLNVPEGLLASCSNSRSMSVGSPEQPSQTD</sequence>
<accession>A0ABS5FYB9</accession>
<dbReference type="PANTHER" id="PTHR35271:SF1">
    <property type="entry name" value="ABC TRANSPORTER, SUBSTRATE-BINDING LIPOPROTEIN"/>
    <property type="match status" value="1"/>
</dbReference>
<dbReference type="Proteomes" id="UP001315278">
    <property type="component" value="Unassembled WGS sequence"/>
</dbReference>
<dbReference type="PANTHER" id="PTHR35271">
    <property type="entry name" value="ABC TRANSPORTER, SUBSTRATE-BINDING LIPOPROTEIN-RELATED"/>
    <property type="match status" value="1"/>
</dbReference>
<evidence type="ECO:0000313" key="2">
    <source>
        <dbReference type="Proteomes" id="UP001315278"/>
    </source>
</evidence>
<reference evidence="2" key="1">
    <citation type="journal article" date="2021" name="ISME J.">
        <title>Evolutionary origin and ecological implication of a unique nif island in free-living Bradyrhizobium lineages.</title>
        <authorList>
            <person name="Tao J."/>
        </authorList>
    </citation>
    <scope>NUCLEOTIDE SEQUENCE [LARGE SCALE GENOMIC DNA]</scope>
    <source>
        <strain evidence="2">SZCCT0434</strain>
    </source>
</reference>
<dbReference type="EMBL" id="JAFCJH010000113">
    <property type="protein sequence ID" value="MBR0801825.1"/>
    <property type="molecule type" value="Genomic_DNA"/>
</dbReference>
<dbReference type="Pfam" id="PF04392">
    <property type="entry name" value="ABC_sub_bind"/>
    <property type="match status" value="1"/>
</dbReference>
<comment type="caution">
    <text evidence="1">The sequence shown here is derived from an EMBL/GenBank/DDBJ whole genome shotgun (WGS) entry which is preliminary data.</text>
</comment>
<dbReference type="InterPro" id="IPR007487">
    <property type="entry name" value="ABC_transpt-TYRBP-like"/>
</dbReference>
<evidence type="ECO:0000313" key="1">
    <source>
        <dbReference type="EMBL" id="MBR0801825.1"/>
    </source>
</evidence>